<dbReference type="SUPFAM" id="SSF47323">
    <property type="entry name" value="Anticodon-binding domain of a subclass of class I aminoacyl-tRNA synthetases"/>
    <property type="match status" value="1"/>
</dbReference>
<keyword evidence="8" id="KW-0067">ATP-binding</keyword>
<dbReference type="GO" id="GO:0005737">
    <property type="term" value="C:cytoplasm"/>
    <property type="evidence" value="ECO:0007669"/>
    <property type="project" value="TreeGrafter"/>
</dbReference>
<evidence type="ECO:0000256" key="8">
    <source>
        <dbReference type="ARBA" id="ARBA00022840"/>
    </source>
</evidence>
<evidence type="ECO:0000256" key="3">
    <source>
        <dbReference type="ARBA" id="ARBA00012832"/>
    </source>
</evidence>
<organism evidence="20">
    <name type="scientific">Evadne anonyx</name>
    <dbReference type="NCBI Taxonomy" id="141404"/>
    <lineage>
        <taxon>Eukaryota</taxon>
        <taxon>Metazoa</taxon>
        <taxon>Ecdysozoa</taxon>
        <taxon>Arthropoda</taxon>
        <taxon>Crustacea</taxon>
        <taxon>Branchiopoda</taxon>
        <taxon>Diplostraca</taxon>
        <taxon>Cladocera</taxon>
        <taxon>Onychopoda</taxon>
        <taxon>Podonidae</taxon>
        <taxon>Evadne</taxon>
    </lineage>
</organism>
<comment type="catalytic activity">
    <reaction evidence="16">
        <text>S-sulfanyl-L-cysteine + L-cysteine = S-disulfanyl-L-cysteine + L-alanine</text>
        <dbReference type="Rhea" id="RHEA:78627"/>
        <dbReference type="ChEBI" id="CHEBI:35235"/>
        <dbReference type="ChEBI" id="CHEBI:57972"/>
        <dbReference type="ChEBI" id="CHEBI:58591"/>
        <dbReference type="ChEBI" id="CHEBI:229465"/>
    </reaction>
    <physiologicalReaction direction="left-to-right" evidence="16">
        <dbReference type="Rhea" id="RHEA:78628"/>
    </physiologicalReaction>
</comment>
<evidence type="ECO:0000256" key="15">
    <source>
        <dbReference type="ARBA" id="ARBA00047548"/>
    </source>
</evidence>
<evidence type="ECO:0000256" key="9">
    <source>
        <dbReference type="ARBA" id="ARBA00022917"/>
    </source>
</evidence>
<evidence type="ECO:0000256" key="5">
    <source>
        <dbReference type="ARBA" id="ARBA00022723"/>
    </source>
</evidence>
<comment type="catalytic activity">
    <reaction evidence="15">
        <text>2 L-cysteine = S-sulfanyl-L-cysteine + L-alanine</text>
        <dbReference type="Rhea" id="RHEA:78543"/>
        <dbReference type="ChEBI" id="CHEBI:35235"/>
        <dbReference type="ChEBI" id="CHEBI:57972"/>
        <dbReference type="ChEBI" id="CHEBI:58591"/>
    </reaction>
    <physiologicalReaction direction="left-to-right" evidence="15">
        <dbReference type="Rhea" id="RHEA:78544"/>
    </physiologicalReaction>
</comment>
<dbReference type="PANTHER" id="PTHR10890">
    <property type="entry name" value="CYSTEINYL-TRNA SYNTHETASE"/>
    <property type="match status" value="1"/>
</dbReference>
<accession>A0A9N6ZGD3</accession>
<dbReference type="Gene3D" id="1.20.120.1910">
    <property type="entry name" value="Cysteine-tRNA ligase, C-terminal anti-codon recognition domain"/>
    <property type="match status" value="1"/>
</dbReference>
<dbReference type="Pfam" id="PF01406">
    <property type="entry name" value="tRNA-synt_1e"/>
    <property type="match status" value="1"/>
</dbReference>
<dbReference type="GO" id="GO:0005524">
    <property type="term" value="F:ATP binding"/>
    <property type="evidence" value="ECO:0007669"/>
    <property type="project" value="UniProtKB-KW"/>
</dbReference>
<comment type="catalytic activity">
    <reaction evidence="18">
        <text>tRNA(Cys) + L-cysteine + ATP = L-cysteinyl-tRNA(Cys) + AMP + diphosphate</text>
        <dbReference type="Rhea" id="RHEA:17773"/>
        <dbReference type="Rhea" id="RHEA-COMP:9661"/>
        <dbReference type="Rhea" id="RHEA-COMP:9679"/>
        <dbReference type="ChEBI" id="CHEBI:30616"/>
        <dbReference type="ChEBI" id="CHEBI:33019"/>
        <dbReference type="ChEBI" id="CHEBI:35235"/>
        <dbReference type="ChEBI" id="CHEBI:78442"/>
        <dbReference type="ChEBI" id="CHEBI:78517"/>
        <dbReference type="ChEBI" id="CHEBI:456215"/>
        <dbReference type="EC" id="6.1.1.16"/>
    </reaction>
    <physiologicalReaction direction="right-to-left" evidence="18">
        <dbReference type="Rhea" id="RHEA:17775"/>
    </physiologicalReaction>
</comment>
<dbReference type="SUPFAM" id="SSF52374">
    <property type="entry name" value="Nucleotidylyl transferase"/>
    <property type="match status" value="1"/>
</dbReference>
<dbReference type="NCBIfam" id="TIGR00435">
    <property type="entry name" value="cysS"/>
    <property type="match status" value="1"/>
</dbReference>
<dbReference type="HAMAP" id="MF_00041">
    <property type="entry name" value="Cys_tRNA_synth"/>
    <property type="match status" value="1"/>
</dbReference>
<keyword evidence="4" id="KW-0436">Ligase</keyword>
<dbReference type="AlphaFoldDB" id="A0A9N6ZGD3"/>
<evidence type="ECO:0000313" key="20">
    <source>
        <dbReference type="EMBL" id="CAG4642357.1"/>
    </source>
</evidence>
<keyword evidence="9" id="KW-0648">Protein biosynthesis</keyword>
<evidence type="ECO:0000256" key="4">
    <source>
        <dbReference type="ARBA" id="ARBA00022598"/>
    </source>
</evidence>
<dbReference type="EMBL" id="OC985702">
    <property type="protein sequence ID" value="CAG4642357.1"/>
    <property type="molecule type" value="Genomic_DNA"/>
</dbReference>
<dbReference type="GO" id="GO:0046872">
    <property type="term" value="F:metal ion binding"/>
    <property type="evidence" value="ECO:0007669"/>
    <property type="project" value="UniProtKB-KW"/>
</dbReference>
<comment type="function">
    <text evidence="12">Mitochondrial cysteine-specific aminoacyl-tRNA synthetase that catalyzes the ATP-dependent ligation of cysteine to tRNA(Cys).</text>
</comment>
<dbReference type="InterPro" id="IPR009080">
    <property type="entry name" value="tRNAsynth_Ia_anticodon-bd"/>
</dbReference>
<evidence type="ECO:0000256" key="17">
    <source>
        <dbReference type="ARBA" id="ARBA00048609"/>
    </source>
</evidence>
<sequence>MLSMCKLKSNIPVTLSYWNTVIKYVSTAALNPTGIIAFNSLTKTKSPLLTQNPNILTWYVCGPTVYDSSHIGHAWSYVNFDILRRIMENYFDLNVIQVMNITDIDDKIINKAKEHNTDYKQVARKYESEFLQCLSLLGVKKPSILTRATDHMPHIISFIEKMLQDNFAYKSDDGSVYFSLGAYTKQFKYGKLKPADALKADPSVQKELVNDFALWKGSKFDWEPSWNTPWNQKGRPGWHIECSAMASQVFGSWLDVHSGGIDLLYPHHENEEAQCCAYHGKKQWVGHWIHSTIQISIDFKFAEHLRISGGVKMSKSLKNTIPVENFLKTHTADQFRMLCLMSNYRKEMEYSEETLKIAKDVLQVFHTFLTTCDSFLKNSYQFSHKIDAAMLHHKLEETKRVVREHLADDFNTAQSTTKVRSLITLTEREMKEKADGSGVNNSQGIEAIAAVSNFVTGYFHSLGFSQMDSRISTIEENTLNSVMDELNEFRRQVRNQALTMDNKERKRSLFAACDTIRKNLETQGIQIKDQSTSSTWSWKK</sequence>
<dbReference type="PANTHER" id="PTHR10890:SF27">
    <property type="entry name" value="CYSTEINE--TRNA LIGASE, MITOCHONDRIAL-RELATED"/>
    <property type="match status" value="1"/>
</dbReference>
<evidence type="ECO:0000256" key="2">
    <source>
        <dbReference type="ARBA" id="ARBA00005594"/>
    </source>
</evidence>
<proteinExistence type="inferred from homology"/>
<evidence type="ECO:0000256" key="13">
    <source>
        <dbReference type="ARBA" id="ARBA00045476"/>
    </source>
</evidence>
<keyword evidence="10" id="KW-0030">Aminoacyl-tRNA synthetase</keyword>
<dbReference type="InterPro" id="IPR024909">
    <property type="entry name" value="Cys-tRNA/MSH_ligase"/>
</dbReference>
<dbReference type="PRINTS" id="PR00983">
    <property type="entry name" value="TRNASYNTHCYS"/>
</dbReference>
<keyword evidence="6" id="KW-0547">Nucleotide-binding</keyword>
<keyword evidence="7" id="KW-0862">Zinc</keyword>
<evidence type="ECO:0000256" key="6">
    <source>
        <dbReference type="ARBA" id="ARBA00022741"/>
    </source>
</evidence>
<keyword evidence="5" id="KW-0479">Metal-binding</keyword>
<comment type="cofactor">
    <cofactor evidence="1">
        <name>Zn(2+)</name>
        <dbReference type="ChEBI" id="CHEBI:29105"/>
    </cofactor>
</comment>
<name>A0A9N6ZGD3_9CRUS</name>
<dbReference type="CDD" id="cd00672">
    <property type="entry name" value="CysRS_core"/>
    <property type="match status" value="1"/>
</dbReference>
<evidence type="ECO:0000256" key="16">
    <source>
        <dbReference type="ARBA" id="ARBA00047731"/>
    </source>
</evidence>
<comment type="similarity">
    <text evidence="2">Belongs to the class-I aminoacyl-tRNA synthetase family.</text>
</comment>
<comment type="catalytic activity">
    <reaction evidence="17">
        <text>S-sulfanyl-L-cysteine + tRNA(Cys) + ATP = (S)-sulfanyl-L-cysteinyl-tRNA(Cys) + AMP + diphosphate</text>
        <dbReference type="Rhea" id="RHEA:78647"/>
        <dbReference type="Rhea" id="RHEA-COMP:9661"/>
        <dbReference type="Rhea" id="RHEA-COMP:19119"/>
        <dbReference type="ChEBI" id="CHEBI:30616"/>
        <dbReference type="ChEBI" id="CHEBI:33019"/>
        <dbReference type="ChEBI" id="CHEBI:58591"/>
        <dbReference type="ChEBI" id="CHEBI:78442"/>
        <dbReference type="ChEBI" id="CHEBI:229520"/>
        <dbReference type="ChEBI" id="CHEBI:456215"/>
    </reaction>
    <physiologicalReaction direction="left-to-right" evidence="17">
        <dbReference type="Rhea" id="RHEA:78648"/>
    </physiologicalReaction>
</comment>
<evidence type="ECO:0000256" key="12">
    <source>
        <dbReference type="ARBA" id="ARBA00043868"/>
    </source>
</evidence>
<evidence type="ECO:0000256" key="7">
    <source>
        <dbReference type="ARBA" id="ARBA00022833"/>
    </source>
</evidence>
<gene>
    <name evidence="20" type="primary">EOG090X02DZ</name>
</gene>
<evidence type="ECO:0000256" key="14">
    <source>
        <dbReference type="ARBA" id="ARBA00047499"/>
    </source>
</evidence>
<dbReference type="GO" id="GO:0006423">
    <property type="term" value="P:cysteinyl-tRNA aminoacylation"/>
    <property type="evidence" value="ECO:0007669"/>
    <property type="project" value="InterPro"/>
</dbReference>
<evidence type="ECO:0000256" key="18">
    <source>
        <dbReference type="ARBA" id="ARBA00049046"/>
    </source>
</evidence>
<evidence type="ECO:0000256" key="11">
    <source>
        <dbReference type="ARBA" id="ARBA00031499"/>
    </source>
</evidence>
<comment type="catalytic activity">
    <reaction evidence="14">
        <text>S-disulfanyl-L-cysteine + tRNA(Cys) + ATP = (S)-disulfanyl-L-cysteinyl-tRNA(Cys) + AMP + diphosphate</text>
        <dbReference type="Rhea" id="RHEA:78651"/>
        <dbReference type="Rhea" id="RHEA-COMP:9661"/>
        <dbReference type="Rhea" id="RHEA-COMP:19120"/>
        <dbReference type="ChEBI" id="CHEBI:30616"/>
        <dbReference type="ChEBI" id="CHEBI:33019"/>
        <dbReference type="ChEBI" id="CHEBI:78442"/>
        <dbReference type="ChEBI" id="CHEBI:229465"/>
        <dbReference type="ChEBI" id="CHEBI:229521"/>
        <dbReference type="ChEBI" id="CHEBI:456215"/>
    </reaction>
    <physiologicalReaction direction="left-to-right" evidence="14">
        <dbReference type="Rhea" id="RHEA:78652"/>
    </physiologicalReaction>
</comment>
<feature type="domain" description="tRNA synthetases class I catalytic" evidence="19">
    <location>
        <begin position="53"/>
        <end position="359"/>
    </location>
</feature>
<dbReference type="GO" id="GO:0004817">
    <property type="term" value="F:cysteine-tRNA ligase activity"/>
    <property type="evidence" value="ECO:0007669"/>
    <property type="project" value="UniProtKB-EC"/>
</dbReference>
<comment type="function">
    <text evidence="13">In addition to its role as an aminoacyl-tRNA synthetase, has also cysteine persulfide synthase activity. Produces reactive persulfide species such as cysteine persulfide (CysSSH) from substrate cysteine and mediate direct incorporation of CysSSH into proteins during translations, resulting in protein persulfides and polysulfides. CysSSHs behave as potent antioxidants and cellular protectants.</text>
</comment>
<protein>
    <recommendedName>
        <fullName evidence="3">cysteine--tRNA ligase</fullName>
        <ecNumber evidence="3">6.1.1.16</ecNumber>
    </recommendedName>
    <alternativeName>
        <fullName evidence="11">Cysteinyl-tRNA synthetase</fullName>
    </alternativeName>
</protein>
<dbReference type="InterPro" id="IPR032678">
    <property type="entry name" value="tRNA-synt_1_cat_dom"/>
</dbReference>
<dbReference type="InterPro" id="IPR014729">
    <property type="entry name" value="Rossmann-like_a/b/a_fold"/>
</dbReference>
<dbReference type="InterPro" id="IPR015803">
    <property type="entry name" value="Cys-tRNA-ligase"/>
</dbReference>
<dbReference type="Gene3D" id="3.40.50.620">
    <property type="entry name" value="HUPs"/>
    <property type="match status" value="1"/>
</dbReference>
<evidence type="ECO:0000256" key="10">
    <source>
        <dbReference type="ARBA" id="ARBA00023146"/>
    </source>
</evidence>
<reference evidence="20" key="1">
    <citation type="submission" date="2021-04" db="EMBL/GenBank/DDBJ databases">
        <authorList>
            <person name="Cornetti L."/>
        </authorList>
    </citation>
    <scope>NUCLEOTIDE SEQUENCE</scope>
</reference>
<evidence type="ECO:0000259" key="19">
    <source>
        <dbReference type="Pfam" id="PF01406"/>
    </source>
</evidence>
<evidence type="ECO:0000256" key="1">
    <source>
        <dbReference type="ARBA" id="ARBA00001947"/>
    </source>
</evidence>
<dbReference type="EC" id="6.1.1.16" evidence="3"/>